<dbReference type="EMBL" id="CAUEEQ010004566">
    <property type="protein sequence ID" value="CAJ0927767.1"/>
    <property type="molecule type" value="Genomic_DNA"/>
</dbReference>
<dbReference type="Pfam" id="PF00619">
    <property type="entry name" value="CARD"/>
    <property type="match status" value="1"/>
</dbReference>
<dbReference type="PROSITE" id="PS50209">
    <property type="entry name" value="CARD"/>
    <property type="match status" value="1"/>
</dbReference>
<name>A0ABN9KX48_9NEOB</name>
<dbReference type="SUPFAM" id="SSF47986">
    <property type="entry name" value="DEATH domain"/>
    <property type="match status" value="1"/>
</dbReference>
<dbReference type="SMART" id="SM00114">
    <property type="entry name" value="CARD"/>
    <property type="match status" value="1"/>
</dbReference>
<dbReference type="PANTHER" id="PTHR15034:SF5">
    <property type="entry name" value="DEATH DOMAIN-CONTAINING PROTEIN CRADD"/>
    <property type="match status" value="1"/>
</dbReference>
<dbReference type="InterPro" id="IPR037939">
    <property type="entry name" value="CRADD"/>
</dbReference>
<reference evidence="2" key="1">
    <citation type="submission" date="2023-07" db="EMBL/GenBank/DDBJ databases">
        <authorList>
            <person name="Stuckert A."/>
        </authorList>
    </citation>
    <scope>NUCLEOTIDE SEQUENCE</scope>
</reference>
<protein>
    <recommendedName>
        <fullName evidence="1">CARD domain-containing protein</fullName>
    </recommendedName>
</protein>
<dbReference type="Proteomes" id="UP001176940">
    <property type="component" value="Unassembled WGS sequence"/>
</dbReference>
<keyword evidence="3" id="KW-1185">Reference proteome</keyword>
<dbReference type="Gene3D" id="1.10.533.10">
    <property type="entry name" value="Death Domain, Fas"/>
    <property type="match status" value="2"/>
</dbReference>
<gene>
    <name evidence="2" type="ORF">RIMI_LOCUS3117680</name>
</gene>
<sequence>MYGYTAPNSSTIGHHSLANFRRAHDLYYRMDPTHRNVLRRMRLDLCSQGLAEGLVPQYLFQEGVITSEQLEEITSQATSQRRAMKLLDVLPTRGPKAFDVFLASLSEFPWIHNKLEEICKESLVGKTSDLPHNIKDICPSDKQLSILADHLGAKWEQVLGYLGLDHVDLYKWSSMNILIRFWLDTLE</sequence>
<evidence type="ECO:0000313" key="3">
    <source>
        <dbReference type="Proteomes" id="UP001176940"/>
    </source>
</evidence>
<feature type="non-terminal residue" evidence="2">
    <location>
        <position position="187"/>
    </location>
</feature>
<feature type="domain" description="CARD" evidence="1">
    <location>
        <begin position="30"/>
        <end position="107"/>
    </location>
</feature>
<dbReference type="PANTHER" id="PTHR15034">
    <property type="entry name" value="DEATH DOMAIN-CONTAINING PROTEIN CRADD"/>
    <property type="match status" value="1"/>
</dbReference>
<proteinExistence type="predicted"/>
<dbReference type="InterPro" id="IPR011029">
    <property type="entry name" value="DEATH-like_dom_sf"/>
</dbReference>
<evidence type="ECO:0000313" key="2">
    <source>
        <dbReference type="EMBL" id="CAJ0927767.1"/>
    </source>
</evidence>
<organism evidence="2 3">
    <name type="scientific">Ranitomeya imitator</name>
    <name type="common">mimic poison frog</name>
    <dbReference type="NCBI Taxonomy" id="111125"/>
    <lineage>
        <taxon>Eukaryota</taxon>
        <taxon>Metazoa</taxon>
        <taxon>Chordata</taxon>
        <taxon>Craniata</taxon>
        <taxon>Vertebrata</taxon>
        <taxon>Euteleostomi</taxon>
        <taxon>Amphibia</taxon>
        <taxon>Batrachia</taxon>
        <taxon>Anura</taxon>
        <taxon>Neobatrachia</taxon>
        <taxon>Hyloidea</taxon>
        <taxon>Dendrobatidae</taxon>
        <taxon>Dendrobatinae</taxon>
        <taxon>Ranitomeya</taxon>
    </lineage>
</organism>
<evidence type="ECO:0000259" key="1">
    <source>
        <dbReference type="PROSITE" id="PS50209"/>
    </source>
</evidence>
<comment type="caution">
    <text evidence="2">The sequence shown here is derived from an EMBL/GenBank/DDBJ whole genome shotgun (WGS) entry which is preliminary data.</text>
</comment>
<dbReference type="InterPro" id="IPR001315">
    <property type="entry name" value="CARD"/>
</dbReference>
<accession>A0ABN9KX48</accession>